<dbReference type="InterPro" id="IPR001547">
    <property type="entry name" value="Glyco_hydro_5"/>
</dbReference>
<feature type="signal peptide" evidence="9">
    <location>
        <begin position="1"/>
        <end position="27"/>
    </location>
</feature>
<dbReference type="Gene3D" id="3.20.20.80">
    <property type="entry name" value="Glycosidases"/>
    <property type="match status" value="1"/>
</dbReference>
<protein>
    <recommendedName>
        <fullName evidence="4">mannan endo-1,4-beta-mannosidase</fullName>
        <ecNumber evidence="4">3.2.1.78</ecNumber>
    </recommendedName>
</protein>
<evidence type="ECO:0000256" key="9">
    <source>
        <dbReference type="SAM" id="SignalP"/>
    </source>
</evidence>
<comment type="caution">
    <text evidence="11">The sequence shown here is derived from an EMBL/GenBank/DDBJ whole genome shotgun (WGS) entry which is preliminary data.</text>
</comment>
<evidence type="ECO:0000256" key="7">
    <source>
        <dbReference type="ARBA" id="ARBA00022801"/>
    </source>
</evidence>
<dbReference type="EC" id="3.2.1.78" evidence="4"/>
<keyword evidence="7" id="KW-0378">Hydrolase</keyword>
<reference evidence="11" key="2">
    <citation type="submission" date="2023-05" db="EMBL/GenBank/DDBJ databases">
        <authorList>
            <person name="Schelkunov M.I."/>
        </authorList>
    </citation>
    <scope>NUCLEOTIDE SEQUENCE</scope>
    <source>
        <strain evidence="11">Hsosn_3</strain>
        <tissue evidence="11">Leaf</tissue>
    </source>
</reference>
<comment type="subcellular location">
    <subcellularLocation>
        <location evidence="2">Secreted</location>
    </subcellularLocation>
</comment>
<dbReference type="InterPro" id="IPR017853">
    <property type="entry name" value="GH"/>
</dbReference>
<feature type="chain" id="PRO_5042160891" description="mannan endo-1,4-beta-mannosidase" evidence="9">
    <location>
        <begin position="28"/>
        <end position="409"/>
    </location>
</feature>
<evidence type="ECO:0000259" key="10">
    <source>
        <dbReference type="Pfam" id="PF26410"/>
    </source>
</evidence>
<keyword evidence="6 9" id="KW-0732">Signal</keyword>
<evidence type="ECO:0000256" key="1">
    <source>
        <dbReference type="ARBA" id="ARBA00001678"/>
    </source>
</evidence>
<proteinExistence type="inferred from homology"/>
<dbReference type="Pfam" id="PF26410">
    <property type="entry name" value="GH5_mannosidase"/>
    <property type="match status" value="1"/>
</dbReference>
<keyword evidence="5" id="KW-0964">Secreted</keyword>
<name>A0AAD8HSG0_9APIA</name>
<comment type="catalytic activity">
    <reaction evidence="1">
        <text>Random hydrolysis of (1-&gt;4)-beta-D-mannosidic linkages in mannans, galactomannans and glucomannans.</text>
        <dbReference type="EC" id="3.2.1.78"/>
    </reaction>
</comment>
<gene>
    <name evidence="11" type="ORF">POM88_037595</name>
</gene>
<keyword evidence="12" id="KW-1185">Reference proteome</keyword>
<dbReference type="AlphaFoldDB" id="A0AAD8HSG0"/>
<dbReference type="EMBL" id="JAUIZM010000008">
    <property type="protein sequence ID" value="KAK1371503.1"/>
    <property type="molecule type" value="Genomic_DNA"/>
</dbReference>
<evidence type="ECO:0000256" key="3">
    <source>
        <dbReference type="ARBA" id="ARBA00005641"/>
    </source>
</evidence>
<reference evidence="11" key="1">
    <citation type="submission" date="2023-02" db="EMBL/GenBank/DDBJ databases">
        <title>Genome of toxic invasive species Heracleum sosnowskyi carries increased number of genes despite the absence of recent whole-genome duplications.</title>
        <authorList>
            <person name="Schelkunov M."/>
            <person name="Shtratnikova V."/>
            <person name="Makarenko M."/>
            <person name="Klepikova A."/>
            <person name="Omelchenko D."/>
            <person name="Novikova G."/>
            <person name="Obukhova E."/>
            <person name="Bogdanov V."/>
            <person name="Penin A."/>
            <person name="Logacheva M."/>
        </authorList>
    </citation>
    <scope>NUCLEOTIDE SEQUENCE</scope>
    <source>
        <strain evidence="11">Hsosn_3</strain>
        <tissue evidence="11">Leaf</tissue>
    </source>
</reference>
<organism evidence="11 12">
    <name type="scientific">Heracleum sosnowskyi</name>
    <dbReference type="NCBI Taxonomy" id="360622"/>
    <lineage>
        <taxon>Eukaryota</taxon>
        <taxon>Viridiplantae</taxon>
        <taxon>Streptophyta</taxon>
        <taxon>Embryophyta</taxon>
        <taxon>Tracheophyta</taxon>
        <taxon>Spermatophyta</taxon>
        <taxon>Magnoliopsida</taxon>
        <taxon>eudicotyledons</taxon>
        <taxon>Gunneridae</taxon>
        <taxon>Pentapetalae</taxon>
        <taxon>asterids</taxon>
        <taxon>campanulids</taxon>
        <taxon>Apiales</taxon>
        <taxon>Apiaceae</taxon>
        <taxon>Apioideae</taxon>
        <taxon>apioid superclade</taxon>
        <taxon>Tordylieae</taxon>
        <taxon>Tordyliinae</taxon>
        <taxon>Heracleum</taxon>
    </lineage>
</organism>
<comment type="similarity">
    <text evidence="3">Belongs to the glycosyl hydrolase 5 (cellulase A) family.</text>
</comment>
<evidence type="ECO:0000256" key="8">
    <source>
        <dbReference type="ARBA" id="ARBA00023295"/>
    </source>
</evidence>
<dbReference type="SUPFAM" id="SSF51445">
    <property type="entry name" value="(Trans)glycosidases"/>
    <property type="match status" value="1"/>
</dbReference>
<keyword evidence="8" id="KW-0326">Glycosidase</keyword>
<evidence type="ECO:0000256" key="4">
    <source>
        <dbReference type="ARBA" id="ARBA00012706"/>
    </source>
</evidence>
<sequence>MMRNRSMFNTVVFFAFLVILSRFQVEARSTGKNIHGKNFIKTRGTHFVLNGKPFYLNGFNSYWLMYQASDPSTIETVSTTLQQASTHGMNVARTWAFSDGGYRSLQSAPGVYNEDMFKGLDFVVAEAKKNGVYLILSLVNNWDGYGGRKQYVQWARDQGHYMNDDDFFSSPVTREFFKNHIKAVLTRVNTITGVAYKDDPTIFAWELMNEPRVQSDLSGKVLQDWIVEMATHVKSIDRNHLLQVGLEGFYGESMPERKLYNPGYEVGTDFIANNRIPQVDFATIHLYPDQWVPGANEQGQADFVDKWVKSHIEDAKTVLKKPIMVTEFGKSSRAPYYSVGARDAYLQKIYDAVYKSATTGGPCGGAVFWQVMAKGMEGWDDGYAVMLDQSPSTVAVIAQQSKRLSALTN</sequence>
<dbReference type="FunFam" id="3.20.20.80:FF:000012">
    <property type="entry name" value="Mannan endo-1,4-beta-mannosidase 6"/>
    <property type="match status" value="1"/>
</dbReference>
<dbReference type="InterPro" id="IPR045053">
    <property type="entry name" value="MAN-like"/>
</dbReference>
<dbReference type="GO" id="GO:0005576">
    <property type="term" value="C:extracellular region"/>
    <property type="evidence" value="ECO:0007669"/>
    <property type="project" value="UniProtKB-SubCell"/>
</dbReference>
<accession>A0AAD8HSG0</accession>
<evidence type="ECO:0000256" key="2">
    <source>
        <dbReference type="ARBA" id="ARBA00004613"/>
    </source>
</evidence>
<evidence type="ECO:0000313" key="11">
    <source>
        <dbReference type="EMBL" id="KAK1371503.1"/>
    </source>
</evidence>
<dbReference type="PANTHER" id="PTHR31451">
    <property type="match status" value="1"/>
</dbReference>
<dbReference type="PANTHER" id="PTHR31451:SF39">
    <property type="entry name" value="MANNAN ENDO-1,4-BETA-MANNOSIDASE 1"/>
    <property type="match status" value="1"/>
</dbReference>
<dbReference type="GO" id="GO:0000272">
    <property type="term" value="P:polysaccharide catabolic process"/>
    <property type="evidence" value="ECO:0007669"/>
    <property type="project" value="InterPro"/>
</dbReference>
<evidence type="ECO:0000256" key="6">
    <source>
        <dbReference type="ARBA" id="ARBA00022729"/>
    </source>
</evidence>
<dbReference type="Proteomes" id="UP001237642">
    <property type="component" value="Unassembled WGS sequence"/>
</dbReference>
<evidence type="ECO:0000313" key="12">
    <source>
        <dbReference type="Proteomes" id="UP001237642"/>
    </source>
</evidence>
<evidence type="ECO:0000256" key="5">
    <source>
        <dbReference type="ARBA" id="ARBA00022525"/>
    </source>
</evidence>
<feature type="domain" description="Glycoside hydrolase family 5" evidence="10">
    <location>
        <begin position="38"/>
        <end position="370"/>
    </location>
</feature>
<dbReference type="GO" id="GO:0016985">
    <property type="term" value="F:mannan endo-1,4-beta-mannosidase activity"/>
    <property type="evidence" value="ECO:0007669"/>
    <property type="project" value="UniProtKB-EC"/>
</dbReference>